<evidence type="ECO:0000256" key="1">
    <source>
        <dbReference type="SAM" id="SignalP"/>
    </source>
</evidence>
<sequence length="87" mass="10200">MRKFLIFLIFLVSVCWAGKLPNFEQRAAEILIKHEYNFDTLTGEARRKRLELATAPTEIRFEGDVGFYNGNVRDRPGHERFKDPERG</sequence>
<accession>A0A9P1IN89</accession>
<evidence type="ECO:0000313" key="3">
    <source>
        <dbReference type="Proteomes" id="UP001152747"/>
    </source>
</evidence>
<feature type="signal peptide" evidence="1">
    <location>
        <begin position="1"/>
        <end position="17"/>
    </location>
</feature>
<name>A0A9P1IN89_9PELO</name>
<proteinExistence type="predicted"/>
<dbReference type="AlphaFoldDB" id="A0A9P1IN89"/>
<reference evidence="2" key="1">
    <citation type="submission" date="2022-11" db="EMBL/GenBank/DDBJ databases">
        <authorList>
            <person name="Kikuchi T."/>
        </authorList>
    </citation>
    <scope>NUCLEOTIDE SEQUENCE</scope>
    <source>
        <strain evidence="2">PS1010</strain>
    </source>
</reference>
<dbReference type="Proteomes" id="UP001152747">
    <property type="component" value="Unassembled WGS sequence"/>
</dbReference>
<feature type="chain" id="PRO_5040129594" evidence="1">
    <location>
        <begin position="18"/>
        <end position="87"/>
    </location>
</feature>
<organism evidence="2 3">
    <name type="scientific">Caenorhabditis angaria</name>
    <dbReference type="NCBI Taxonomy" id="860376"/>
    <lineage>
        <taxon>Eukaryota</taxon>
        <taxon>Metazoa</taxon>
        <taxon>Ecdysozoa</taxon>
        <taxon>Nematoda</taxon>
        <taxon>Chromadorea</taxon>
        <taxon>Rhabditida</taxon>
        <taxon>Rhabditina</taxon>
        <taxon>Rhabditomorpha</taxon>
        <taxon>Rhabditoidea</taxon>
        <taxon>Rhabditidae</taxon>
        <taxon>Peloderinae</taxon>
        <taxon>Caenorhabditis</taxon>
    </lineage>
</organism>
<dbReference type="EMBL" id="CANHGI010000004">
    <property type="protein sequence ID" value="CAI5448410.1"/>
    <property type="molecule type" value="Genomic_DNA"/>
</dbReference>
<keyword evidence="3" id="KW-1185">Reference proteome</keyword>
<evidence type="ECO:0000313" key="2">
    <source>
        <dbReference type="EMBL" id="CAI5448410.1"/>
    </source>
</evidence>
<comment type="caution">
    <text evidence="2">The sequence shown here is derived from an EMBL/GenBank/DDBJ whole genome shotgun (WGS) entry which is preliminary data.</text>
</comment>
<protein>
    <submittedName>
        <fullName evidence="2">Uncharacterized protein</fullName>
    </submittedName>
</protein>
<keyword evidence="1" id="KW-0732">Signal</keyword>
<gene>
    <name evidence="2" type="ORF">CAMP_LOCUS11047</name>
</gene>